<evidence type="ECO:0000313" key="1">
    <source>
        <dbReference type="EMBL" id="TQE92096.1"/>
    </source>
</evidence>
<dbReference type="Proteomes" id="UP000315400">
    <property type="component" value="Unassembled WGS sequence"/>
</dbReference>
<accession>A0A540V5R1</accession>
<gene>
    <name evidence="1" type="ORF">FKY71_20035</name>
</gene>
<name>A0A540V5R1_9GAMM</name>
<reference evidence="1 2" key="1">
    <citation type="submission" date="2019-06" db="EMBL/GenBank/DDBJ databases">
        <title>Metagenome assembled Genome of Spiribacter salinus SL48-SHIP from the microbial mat of Salt Lake 48 (Novosibirsk region, Russia).</title>
        <authorList>
            <person name="Shipova A."/>
            <person name="Rozanov A.S."/>
            <person name="Bryanskaya A.V."/>
            <person name="Peltek S.E."/>
        </authorList>
    </citation>
    <scope>NUCLEOTIDE SEQUENCE [LARGE SCALE GENOMIC DNA]</scope>
    <source>
        <strain evidence="1">SL48-SHIP-2</strain>
    </source>
</reference>
<sequence>MISPELQAKMNDVQEMREELAYHTERRQKQLFFTRWSTHPPAYRLAAYCLYYGYAGQLAKYRRLGKTSDTIARAVAETCPPERKPMETLAQTNECLNTR</sequence>
<dbReference type="EMBL" id="VIFK01000675">
    <property type="protein sequence ID" value="TQE92096.1"/>
    <property type="molecule type" value="Genomic_DNA"/>
</dbReference>
<comment type="caution">
    <text evidence="1">The sequence shown here is derived from an EMBL/GenBank/DDBJ whole genome shotgun (WGS) entry which is preliminary data.</text>
</comment>
<proteinExistence type="predicted"/>
<dbReference type="AlphaFoldDB" id="A0A540V5R1"/>
<evidence type="ECO:0000313" key="2">
    <source>
        <dbReference type="Proteomes" id="UP000315400"/>
    </source>
</evidence>
<organism evidence="1 2">
    <name type="scientific">Spiribacter salinus</name>
    <dbReference type="NCBI Taxonomy" id="1335746"/>
    <lineage>
        <taxon>Bacteria</taxon>
        <taxon>Pseudomonadati</taxon>
        <taxon>Pseudomonadota</taxon>
        <taxon>Gammaproteobacteria</taxon>
        <taxon>Chromatiales</taxon>
        <taxon>Ectothiorhodospiraceae</taxon>
        <taxon>Spiribacter</taxon>
    </lineage>
</organism>
<protein>
    <submittedName>
        <fullName evidence="1">Uncharacterized protein</fullName>
    </submittedName>
</protein>